<reference evidence="1" key="1">
    <citation type="submission" date="2014-11" db="EMBL/GenBank/DDBJ databases">
        <authorList>
            <person name="Amaro Gonzalez C."/>
        </authorList>
    </citation>
    <scope>NUCLEOTIDE SEQUENCE</scope>
</reference>
<name>A0A0E9ST11_ANGAN</name>
<proteinExistence type="predicted"/>
<dbReference type="EMBL" id="GBXM01064195">
    <property type="protein sequence ID" value="JAH44382.1"/>
    <property type="molecule type" value="Transcribed_RNA"/>
</dbReference>
<sequence>MENKDILHFADFLHRYHACLIHSQTKVKIVLLNIVEPEHVLICKAVQLLVDS</sequence>
<organism evidence="1">
    <name type="scientific">Anguilla anguilla</name>
    <name type="common">European freshwater eel</name>
    <name type="synonym">Muraena anguilla</name>
    <dbReference type="NCBI Taxonomy" id="7936"/>
    <lineage>
        <taxon>Eukaryota</taxon>
        <taxon>Metazoa</taxon>
        <taxon>Chordata</taxon>
        <taxon>Craniata</taxon>
        <taxon>Vertebrata</taxon>
        <taxon>Euteleostomi</taxon>
        <taxon>Actinopterygii</taxon>
        <taxon>Neopterygii</taxon>
        <taxon>Teleostei</taxon>
        <taxon>Anguilliformes</taxon>
        <taxon>Anguillidae</taxon>
        <taxon>Anguilla</taxon>
    </lineage>
</organism>
<evidence type="ECO:0000313" key="1">
    <source>
        <dbReference type="EMBL" id="JAH44382.1"/>
    </source>
</evidence>
<protein>
    <submittedName>
        <fullName evidence="1">Uncharacterized protein</fullName>
    </submittedName>
</protein>
<dbReference type="AlphaFoldDB" id="A0A0E9ST11"/>
<accession>A0A0E9ST11</accession>
<reference evidence="1" key="2">
    <citation type="journal article" date="2015" name="Fish Shellfish Immunol.">
        <title>Early steps in the European eel (Anguilla anguilla)-Vibrio vulnificus interaction in the gills: Role of the RtxA13 toxin.</title>
        <authorList>
            <person name="Callol A."/>
            <person name="Pajuelo D."/>
            <person name="Ebbesson L."/>
            <person name="Teles M."/>
            <person name="MacKenzie S."/>
            <person name="Amaro C."/>
        </authorList>
    </citation>
    <scope>NUCLEOTIDE SEQUENCE</scope>
</reference>